<dbReference type="PANTHER" id="PTHR21240:SF28">
    <property type="entry name" value="ISO-OROTATE DECARBOXYLASE (EUROFUNG)"/>
    <property type="match status" value="1"/>
</dbReference>
<gene>
    <name evidence="3" type="ORF">METZ01_LOCUS201147</name>
</gene>
<dbReference type="PANTHER" id="PTHR21240">
    <property type="entry name" value="2-AMINO-3-CARBOXYLMUCONATE-6-SEMIALDEHYDE DECARBOXYLASE"/>
    <property type="match status" value="1"/>
</dbReference>
<dbReference type="GO" id="GO:0016787">
    <property type="term" value="F:hydrolase activity"/>
    <property type="evidence" value="ECO:0007669"/>
    <property type="project" value="InterPro"/>
</dbReference>
<protein>
    <recommendedName>
        <fullName evidence="2">Amidohydrolase-related domain-containing protein</fullName>
    </recommendedName>
</protein>
<keyword evidence="1" id="KW-0456">Lyase</keyword>
<dbReference type="Pfam" id="PF04909">
    <property type="entry name" value="Amidohydro_2"/>
    <property type="match status" value="1"/>
</dbReference>
<dbReference type="InterPro" id="IPR032465">
    <property type="entry name" value="ACMSD"/>
</dbReference>
<dbReference type="GO" id="GO:0019748">
    <property type="term" value="P:secondary metabolic process"/>
    <property type="evidence" value="ECO:0007669"/>
    <property type="project" value="TreeGrafter"/>
</dbReference>
<dbReference type="GO" id="GO:0016831">
    <property type="term" value="F:carboxy-lyase activity"/>
    <property type="evidence" value="ECO:0007669"/>
    <property type="project" value="InterPro"/>
</dbReference>
<evidence type="ECO:0000313" key="3">
    <source>
        <dbReference type="EMBL" id="SVB48293.1"/>
    </source>
</evidence>
<evidence type="ECO:0000256" key="1">
    <source>
        <dbReference type="ARBA" id="ARBA00023239"/>
    </source>
</evidence>
<dbReference type="AlphaFoldDB" id="A0A382EEB1"/>
<evidence type="ECO:0000259" key="2">
    <source>
        <dbReference type="Pfam" id="PF04909"/>
    </source>
</evidence>
<accession>A0A382EEB1</accession>
<feature type="domain" description="Amidohydrolase-related" evidence="2">
    <location>
        <begin position="122"/>
        <end position="374"/>
    </location>
</feature>
<name>A0A382EEB1_9ZZZZ</name>
<dbReference type="SUPFAM" id="SSF51556">
    <property type="entry name" value="Metallo-dependent hydrolases"/>
    <property type="match status" value="1"/>
</dbReference>
<organism evidence="3">
    <name type="scientific">marine metagenome</name>
    <dbReference type="NCBI Taxonomy" id="408172"/>
    <lineage>
        <taxon>unclassified sequences</taxon>
        <taxon>metagenomes</taxon>
        <taxon>ecological metagenomes</taxon>
    </lineage>
</organism>
<dbReference type="EMBL" id="UINC01043781">
    <property type="protein sequence ID" value="SVB48293.1"/>
    <property type="molecule type" value="Genomic_DNA"/>
</dbReference>
<sequence>MPYIDSRLVHDADSHLMEMSDCLDPYFEKTLLKRFLDHPNLGVRVGNRLAIEDALKRQQDEEFRAGAADNIMLRKNYDAEGAFLKQDRPSAVDHIGVASQLVFTTFCLGNFGFDQSDDLELCYGAADAHNRMMTDFCSVDKRLLATAYVPLEDFDRAKATAKTAIDMGAKALMVPSWCPQNHGPSHTGLFPVWAMAEEGGLPILFHVGGEEKLNLTYKNNGLPPVPDFHGGDANFTSITYLPISTSVQQALATLIIDGIFDRFPKLKWGAIELGASWLPGWLRNIDSAAHAFIKNEERLQKLSDKPSDIARRQLRVTPYPHEDTGWIIRNSHEEMCLFSTDYPHVEGGRNPLKRFGETLAGLPPSALDGFYADNFIDLMGEGLASELRRPVHLMSA</sequence>
<dbReference type="InterPro" id="IPR006680">
    <property type="entry name" value="Amidohydro-rel"/>
</dbReference>
<dbReference type="InterPro" id="IPR032466">
    <property type="entry name" value="Metal_Hydrolase"/>
</dbReference>
<reference evidence="3" key="1">
    <citation type="submission" date="2018-05" db="EMBL/GenBank/DDBJ databases">
        <authorList>
            <person name="Lanie J.A."/>
            <person name="Ng W.-L."/>
            <person name="Kazmierczak K.M."/>
            <person name="Andrzejewski T.M."/>
            <person name="Davidsen T.M."/>
            <person name="Wayne K.J."/>
            <person name="Tettelin H."/>
            <person name="Glass J.I."/>
            <person name="Rusch D."/>
            <person name="Podicherti R."/>
            <person name="Tsui H.-C.T."/>
            <person name="Winkler M.E."/>
        </authorList>
    </citation>
    <scope>NUCLEOTIDE SEQUENCE</scope>
</reference>
<dbReference type="Gene3D" id="3.20.20.140">
    <property type="entry name" value="Metal-dependent hydrolases"/>
    <property type="match status" value="1"/>
</dbReference>
<dbReference type="GO" id="GO:0005737">
    <property type="term" value="C:cytoplasm"/>
    <property type="evidence" value="ECO:0007669"/>
    <property type="project" value="TreeGrafter"/>
</dbReference>
<proteinExistence type="predicted"/>